<dbReference type="GeneID" id="92744648"/>
<evidence type="ECO:0000313" key="2">
    <source>
        <dbReference type="Proteomes" id="UP000268529"/>
    </source>
</evidence>
<reference evidence="1 2" key="1">
    <citation type="submission" date="2018-12" db="EMBL/GenBank/DDBJ databases">
        <authorList>
            <consortium name="Pathogen Informatics"/>
        </authorList>
    </citation>
    <scope>NUCLEOTIDE SEQUENCE [LARGE SCALE GENOMIC DNA]</scope>
    <source>
        <strain evidence="1 2">NCTC8529</strain>
    </source>
</reference>
<gene>
    <name evidence="1" type="ORF">NCTC8529_02044</name>
</gene>
<accession>A0AAX3FLP9</accession>
<sequence length="74" mass="8607">MNNLETLRTIKQPLDMAKMFFEIALTGNGAVRRENGTLMSRDEILAEAFQYLDEAHTYLQEVIEEVEYEQNPLL</sequence>
<evidence type="ECO:0000313" key="1">
    <source>
        <dbReference type="EMBL" id="VEE92828.1"/>
    </source>
</evidence>
<protein>
    <submittedName>
        <fullName evidence="1">Uncharacterized protein</fullName>
    </submittedName>
</protein>
<name>A0AAX3FLP9_ACTEU</name>
<organism evidence="1 2">
    <name type="scientific">Actinobacillus equuli</name>
    <dbReference type="NCBI Taxonomy" id="718"/>
    <lineage>
        <taxon>Bacteria</taxon>
        <taxon>Pseudomonadati</taxon>
        <taxon>Pseudomonadota</taxon>
        <taxon>Gammaproteobacteria</taxon>
        <taxon>Pasteurellales</taxon>
        <taxon>Pasteurellaceae</taxon>
        <taxon>Actinobacillus</taxon>
    </lineage>
</organism>
<dbReference type="RefSeq" id="WP_039196483.1">
    <property type="nucleotide sequence ID" value="NZ_LR134310.1"/>
</dbReference>
<dbReference type="EMBL" id="LR134310">
    <property type="protein sequence ID" value="VEE92828.1"/>
    <property type="molecule type" value="Genomic_DNA"/>
</dbReference>
<dbReference type="Proteomes" id="UP000268529">
    <property type="component" value="Chromosome"/>
</dbReference>
<proteinExistence type="predicted"/>
<dbReference type="AlphaFoldDB" id="A0AAX3FLP9"/>